<dbReference type="OrthoDB" id="1741911at2759"/>
<dbReference type="KEGG" id="jre:109004335"/>
<name>A0A2I4G3C9_JUGRE</name>
<reference evidence="2" key="1">
    <citation type="submission" date="2025-08" db="UniProtKB">
        <authorList>
            <consortium name="RefSeq"/>
        </authorList>
    </citation>
    <scope>IDENTIFICATION</scope>
    <source>
        <tissue evidence="2">Leaves</tissue>
    </source>
</reference>
<dbReference type="RefSeq" id="XP_018838403.2">
    <property type="nucleotide sequence ID" value="XM_018982858.2"/>
</dbReference>
<evidence type="ECO:0000313" key="2">
    <source>
        <dbReference type="RefSeq" id="XP_018838403.2"/>
    </source>
</evidence>
<sequence length="106" mass="12158">MEVPTIGAEALEINAEIPGWAEEIVRYLEASKLPKDKGEERKVRNRAIWFTLVNVVLYKRGYSNPFLRCVSQEEALYILIEVHEGVCGNHFGERSLAVKVMRVGYY</sequence>
<organism evidence="1 2">
    <name type="scientific">Juglans regia</name>
    <name type="common">English walnut</name>
    <dbReference type="NCBI Taxonomy" id="51240"/>
    <lineage>
        <taxon>Eukaryota</taxon>
        <taxon>Viridiplantae</taxon>
        <taxon>Streptophyta</taxon>
        <taxon>Embryophyta</taxon>
        <taxon>Tracheophyta</taxon>
        <taxon>Spermatophyta</taxon>
        <taxon>Magnoliopsida</taxon>
        <taxon>eudicotyledons</taxon>
        <taxon>Gunneridae</taxon>
        <taxon>Pentapetalae</taxon>
        <taxon>rosids</taxon>
        <taxon>fabids</taxon>
        <taxon>Fagales</taxon>
        <taxon>Juglandaceae</taxon>
        <taxon>Juglans</taxon>
    </lineage>
</organism>
<dbReference type="PANTHER" id="PTHR48475:SF2">
    <property type="entry name" value="RIBONUCLEASE H"/>
    <property type="match status" value="1"/>
</dbReference>
<proteinExistence type="predicted"/>
<dbReference type="AlphaFoldDB" id="A0A2I4G3C9"/>
<dbReference type="Gramene" id="Jr16_04410_p1">
    <property type="protein sequence ID" value="cds.Jr16_04410_p1"/>
    <property type="gene ID" value="Jr16_04410"/>
</dbReference>
<keyword evidence="1" id="KW-1185">Reference proteome</keyword>
<dbReference type="GeneID" id="109004335"/>
<dbReference type="Proteomes" id="UP000235220">
    <property type="component" value="Chromosome 16"/>
</dbReference>
<gene>
    <name evidence="2" type="primary">LOC109004335</name>
</gene>
<evidence type="ECO:0000313" key="1">
    <source>
        <dbReference type="Proteomes" id="UP000235220"/>
    </source>
</evidence>
<accession>A0A2I4G3C9</accession>
<dbReference type="PANTHER" id="PTHR48475">
    <property type="entry name" value="RIBONUCLEASE H"/>
    <property type="match status" value="1"/>
</dbReference>
<protein>
    <submittedName>
        <fullName evidence="2">Uncharacterized protein LOC109004335</fullName>
    </submittedName>
</protein>